<dbReference type="EC" id="2.4.1.132" evidence="12"/>
<dbReference type="Pfam" id="PF13439">
    <property type="entry name" value="Glyco_transf_4"/>
    <property type="match status" value="1"/>
</dbReference>
<dbReference type="Gene3D" id="3.40.50.2000">
    <property type="entry name" value="Glycogen Phosphorylase B"/>
    <property type="match status" value="2"/>
</dbReference>
<dbReference type="Pfam" id="PF00534">
    <property type="entry name" value="Glycos_transf_1"/>
    <property type="match status" value="2"/>
</dbReference>
<evidence type="ECO:0000256" key="4">
    <source>
        <dbReference type="ARBA" id="ARBA00022676"/>
    </source>
</evidence>
<name>A0A8H7VLI1_9FUNG</name>
<feature type="domain" description="Glycosyltransferase subfamily 4-like N-terminal" evidence="14">
    <location>
        <begin position="17"/>
        <end position="193"/>
    </location>
</feature>
<dbReference type="InterPro" id="IPR001296">
    <property type="entry name" value="Glyco_trans_1"/>
</dbReference>
<evidence type="ECO:0000256" key="8">
    <source>
        <dbReference type="ARBA" id="ARBA00022989"/>
    </source>
</evidence>
<evidence type="ECO:0000256" key="1">
    <source>
        <dbReference type="ARBA" id="ARBA00003142"/>
    </source>
</evidence>
<dbReference type="InterPro" id="IPR028098">
    <property type="entry name" value="Glyco_trans_4-like_N"/>
</dbReference>
<keyword evidence="4 12" id="KW-0328">Glycosyltransferase</keyword>
<dbReference type="SUPFAM" id="SSF53756">
    <property type="entry name" value="UDP-Glycosyltransferase/glycogen phosphorylase"/>
    <property type="match status" value="1"/>
</dbReference>
<accession>A0A8H7VLI1</accession>
<comment type="caution">
    <text evidence="15">The sequence shown here is derived from an EMBL/GenBank/DDBJ whole genome shotgun (WGS) entry which is preliminary data.</text>
</comment>
<keyword evidence="6 12" id="KW-0812">Transmembrane</keyword>
<dbReference type="EMBL" id="JAEPRB010000199">
    <property type="protein sequence ID" value="KAG2219009.1"/>
    <property type="molecule type" value="Genomic_DNA"/>
</dbReference>
<organism evidence="15 16">
    <name type="scientific">Circinella minor</name>
    <dbReference type="NCBI Taxonomy" id="1195481"/>
    <lineage>
        <taxon>Eukaryota</taxon>
        <taxon>Fungi</taxon>
        <taxon>Fungi incertae sedis</taxon>
        <taxon>Mucoromycota</taxon>
        <taxon>Mucoromycotina</taxon>
        <taxon>Mucoromycetes</taxon>
        <taxon>Mucorales</taxon>
        <taxon>Lichtheimiaceae</taxon>
        <taxon>Circinella</taxon>
    </lineage>
</organism>
<evidence type="ECO:0000256" key="6">
    <source>
        <dbReference type="ARBA" id="ARBA00022692"/>
    </source>
</evidence>
<dbReference type="GO" id="GO:0004378">
    <property type="term" value="F:GDP-Man:Man(1)GlcNAc(2)-PP-Dol alpha-1,3-mannosyltransferase activity"/>
    <property type="evidence" value="ECO:0007669"/>
    <property type="project" value="UniProtKB-UniRule"/>
</dbReference>
<evidence type="ECO:0000256" key="10">
    <source>
        <dbReference type="ARBA" id="ARBA00045103"/>
    </source>
</evidence>
<keyword evidence="9 12" id="KW-0472">Membrane</keyword>
<keyword evidence="8 12" id="KW-1133">Transmembrane helix</keyword>
<keyword evidence="5 12" id="KW-0808">Transferase</keyword>
<feature type="transmembrane region" description="Helical" evidence="12">
    <location>
        <begin position="430"/>
        <end position="448"/>
    </location>
</feature>
<proteinExistence type="inferred from homology"/>
<dbReference type="Proteomes" id="UP000646827">
    <property type="component" value="Unassembled WGS sequence"/>
</dbReference>
<evidence type="ECO:0000259" key="14">
    <source>
        <dbReference type="Pfam" id="PF13439"/>
    </source>
</evidence>
<dbReference type="PANTHER" id="PTHR45918">
    <property type="entry name" value="ALPHA-1,3/1,6-MANNOSYLTRANSFERASE ALG2"/>
    <property type="match status" value="1"/>
</dbReference>
<evidence type="ECO:0000256" key="7">
    <source>
        <dbReference type="ARBA" id="ARBA00022824"/>
    </source>
</evidence>
<feature type="domain" description="Glycosyl transferase family 1" evidence="13">
    <location>
        <begin position="302"/>
        <end position="398"/>
    </location>
</feature>
<dbReference type="AlphaFoldDB" id="A0A8H7VLI1"/>
<dbReference type="GO" id="GO:0005789">
    <property type="term" value="C:endoplasmic reticulum membrane"/>
    <property type="evidence" value="ECO:0007669"/>
    <property type="project" value="UniProtKB-SubCell"/>
</dbReference>
<evidence type="ECO:0000256" key="12">
    <source>
        <dbReference type="RuleBase" id="RU367136"/>
    </source>
</evidence>
<dbReference type="GO" id="GO:0102704">
    <property type="term" value="F:GDP-Man:Man(2)GlcNAc(2)-PP-Dol alpha-1,6-mannosyltransferase activity"/>
    <property type="evidence" value="ECO:0007669"/>
    <property type="project" value="UniProtKB-UniRule"/>
</dbReference>
<protein>
    <recommendedName>
        <fullName evidence="12">Alpha-1,3/1,6-mannosyltransferase ALG2</fullName>
        <ecNumber evidence="12">2.4.1.132</ecNumber>
        <ecNumber evidence="12">2.4.1.257</ecNumber>
    </recommendedName>
    <alternativeName>
        <fullName evidence="12">GDP-Man:Man(1)GlcNAc(2)-PP-Dol alpha-1,3-mannosyltransferase</fullName>
    </alternativeName>
</protein>
<dbReference type="InterPro" id="IPR027054">
    <property type="entry name" value="ALG2"/>
</dbReference>
<evidence type="ECO:0000256" key="2">
    <source>
        <dbReference type="ARBA" id="ARBA00004586"/>
    </source>
</evidence>
<evidence type="ECO:0000259" key="13">
    <source>
        <dbReference type="Pfam" id="PF00534"/>
    </source>
</evidence>
<evidence type="ECO:0000256" key="5">
    <source>
        <dbReference type="ARBA" id="ARBA00022679"/>
    </source>
</evidence>
<comment type="function">
    <text evidence="1 12">Mannosylates Man(2)GlcNAc(2)-dolichol diphosphate and Man(1)GlcNAc(2)-dolichol diphosphate to form Man(3)GlcNAc(2)-dolichol diphosphate.</text>
</comment>
<evidence type="ECO:0000256" key="11">
    <source>
        <dbReference type="ARBA" id="ARBA00045104"/>
    </source>
</evidence>
<evidence type="ECO:0000256" key="3">
    <source>
        <dbReference type="ARBA" id="ARBA00004922"/>
    </source>
</evidence>
<evidence type="ECO:0000313" key="16">
    <source>
        <dbReference type="Proteomes" id="UP000646827"/>
    </source>
</evidence>
<dbReference type="PANTHER" id="PTHR45918:SF1">
    <property type="entry name" value="ALPHA-1,3_1,6-MANNOSYLTRANSFERASE ALG2"/>
    <property type="match status" value="1"/>
</dbReference>
<evidence type="ECO:0000256" key="9">
    <source>
        <dbReference type="ARBA" id="ARBA00023136"/>
    </source>
</evidence>
<comment type="catalytic activity">
    <reaction evidence="10 12">
        <text>a beta-D-Man-(1-&gt;4)-beta-D-GlcNAc-(1-&gt;4)-alpha-D-GlcNAc-diphospho-di-trans,poly-cis-dolichol + GDP-alpha-D-mannose = an alpha-D-Man-(1-&gt;3)-beta-D-Man-(1-&gt;4)-beta-D-GlcNAc-(1-&gt;4)-alpha-D-GlcNAc-diphospho-di-trans,poly-cis-dolichol + GDP + H(+)</text>
        <dbReference type="Rhea" id="RHEA:29515"/>
        <dbReference type="Rhea" id="RHEA-COMP:19511"/>
        <dbReference type="Rhea" id="RHEA-COMP:19513"/>
        <dbReference type="ChEBI" id="CHEBI:15378"/>
        <dbReference type="ChEBI" id="CHEBI:57527"/>
        <dbReference type="ChEBI" id="CHEBI:58189"/>
        <dbReference type="ChEBI" id="CHEBI:58472"/>
        <dbReference type="ChEBI" id="CHEBI:132510"/>
        <dbReference type="EC" id="2.4.1.132"/>
    </reaction>
    <physiologicalReaction direction="left-to-right" evidence="10 12">
        <dbReference type="Rhea" id="RHEA:29516"/>
    </physiologicalReaction>
</comment>
<evidence type="ECO:0000313" key="15">
    <source>
        <dbReference type="EMBL" id="KAG2219009.1"/>
    </source>
</evidence>
<dbReference type="UniPathway" id="UPA00378"/>
<keyword evidence="16" id="KW-1185">Reference proteome</keyword>
<dbReference type="OrthoDB" id="448893at2759"/>
<comment type="catalytic activity">
    <reaction evidence="11 12">
        <text>an alpha-D-Man-(1-&gt;3)-beta-D-Man-(1-&gt;4)-beta-D-GlcNAc-(1-&gt;4)-alpha-D-GlcNAc-diphospho-di-trans,poly-cis-dolichol + GDP-alpha-D-mannose = an alpha-D-Man-(1-&gt;3)-[alpha-D-Man-(1-&gt;6)]-beta-D-Man-(1-&gt;4)-beta-D-GlcNAc-(1-&gt;4)-alpha-D-GlcNAc-diphospho-di-trans,poly-cis-dolichol + GDP + H(+)</text>
        <dbReference type="Rhea" id="RHEA:29519"/>
        <dbReference type="Rhea" id="RHEA-COMP:19513"/>
        <dbReference type="Rhea" id="RHEA-COMP:19515"/>
        <dbReference type="ChEBI" id="CHEBI:15378"/>
        <dbReference type="ChEBI" id="CHEBI:57527"/>
        <dbReference type="ChEBI" id="CHEBI:58189"/>
        <dbReference type="ChEBI" id="CHEBI:132510"/>
        <dbReference type="ChEBI" id="CHEBI:132511"/>
        <dbReference type="EC" id="2.4.1.257"/>
    </reaction>
    <physiologicalReaction direction="left-to-right" evidence="11 12">
        <dbReference type="Rhea" id="RHEA:29520"/>
    </physiologicalReaction>
</comment>
<comment type="pathway">
    <text evidence="3 12">Protein modification; protein glycosylation.</text>
</comment>
<comment type="similarity">
    <text evidence="12">Belongs to the glycosyltransferase group 1 family.</text>
</comment>
<gene>
    <name evidence="15" type="ORF">INT45_013772</name>
</gene>
<sequence>MAHKQLKIAFIHPDLGIGGAERLVVDAAVGLQMKGHDVIFYTSHHDPKHCFEETRDGTLKVNVRGDWLPRTIFGRFYIICAIFRQIVLAFSLIYQDDKEYDVLVIDQLSACIPLFKSLSSARILFYCHHPDLLLTTRESLIKKLYRIPVDKWEEWTTGMSDRIAVNSGYTGSVFKESFRSIKQTPEILYPPINFTGYDRSVDLNDESVKILQCSQKMLISINRFERKKNVELALRAFASLKEMVSAETLSKYRLVLAGGYDRRVQENVEYLEELDQLAQTEFGLKTFTIYPSSLDLPPSDTQVIFLCSFNDAQRTYLLTEADLMLYTPSNEHFGITPVEGMYGCLPVIACNSGGPVETIKHEETGLLLPSDPEAWGCGIKDFVTGKYDKIKMGSQGREHVRQKFSLEAFSNQSQEIIDDMMAQPLKKSSIVLYFLFAMVMFLIAVVYACL</sequence>
<dbReference type="EC" id="2.4.1.257" evidence="12"/>
<keyword evidence="7 12" id="KW-0256">Endoplasmic reticulum</keyword>
<dbReference type="CDD" id="cd03805">
    <property type="entry name" value="GT4_ALG2-like"/>
    <property type="match status" value="1"/>
</dbReference>
<comment type="subcellular location">
    <subcellularLocation>
        <location evidence="2 12">Endoplasmic reticulum membrane</location>
    </subcellularLocation>
</comment>
<reference evidence="15 16" key="1">
    <citation type="submission" date="2020-12" db="EMBL/GenBank/DDBJ databases">
        <title>Metabolic potential, ecology and presence of endohyphal bacteria is reflected in genomic diversity of Mucoromycotina.</title>
        <authorList>
            <person name="Muszewska A."/>
            <person name="Okrasinska A."/>
            <person name="Steczkiewicz K."/>
            <person name="Drgas O."/>
            <person name="Orlowska M."/>
            <person name="Perlinska-Lenart U."/>
            <person name="Aleksandrzak-Piekarczyk T."/>
            <person name="Szatraj K."/>
            <person name="Zielenkiewicz U."/>
            <person name="Pilsyk S."/>
            <person name="Malc E."/>
            <person name="Mieczkowski P."/>
            <person name="Kruszewska J.S."/>
            <person name="Biernat P."/>
            <person name="Pawlowska J."/>
        </authorList>
    </citation>
    <scope>NUCLEOTIDE SEQUENCE [LARGE SCALE GENOMIC DNA]</scope>
    <source>
        <strain evidence="15 16">CBS 142.35</strain>
    </source>
</reference>
<feature type="domain" description="Glycosyl transferase family 1" evidence="13">
    <location>
        <begin position="214"/>
        <end position="278"/>
    </location>
</feature>